<dbReference type="Pfam" id="PF08573">
    <property type="entry name" value="SAE2"/>
    <property type="match status" value="1"/>
</dbReference>
<gene>
    <name evidence="7" type="ORF">AOQ84DRAFT_356974</name>
</gene>
<feature type="compositionally biased region" description="Polar residues" evidence="5">
    <location>
        <begin position="629"/>
        <end position="638"/>
    </location>
</feature>
<comment type="subcellular location">
    <subcellularLocation>
        <location evidence="1">Nucleus</location>
    </subcellularLocation>
</comment>
<feature type="coiled-coil region" evidence="4">
    <location>
        <begin position="124"/>
        <end position="158"/>
    </location>
</feature>
<evidence type="ECO:0000256" key="5">
    <source>
        <dbReference type="SAM" id="MobiDB-lite"/>
    </source>
</evidence>
<evidence type="ECO:0000256" key="4">
    <source>
        <dbReference type="SAM" id="Coils"/>
    </source>
</evidence>
<evidence type="ECO:0000259" key="6">
    <source>
        <dbReference type="Pfam" id="PF08573"/>
    </source>
</evidence>
<dbReference type="GO" id="GO:0005634">
    <property type="term" value="C:nucleus"/>
    <property type="evidence" value="ECO:0007669"/>
    <property type="project" value="UniProtKB-SubCell"/>
</dbReference>
<dbReference type="GO" id="GO:0006281">
    <property type="term" value="P:DNA repair"/>
    <property type="evidence" value="ECO:0007669"/>
    <property type="project" value="InterPro"/>
</dbReference>
<dbReference type="OrthoDB" id="5801062at2759"/>
<evidence type="ECO:0000313" key="8">
    <source>
        <dbReference type="Proteomes" id="UP000250140"/>
    </source>
</evidence>
<accession>A0A8E2ER28</accession>
<evidence type="ECO:0000256" key="2">
    <source>
        <dbReference type="ARBA" id="ARBA00022763"/>
    </source>
</evidence>
<keyword evidence="3" id="KW-0539">Nucleus</keyword>
<feature type="region of interest" description="Disordered" evidence="5">
    <location>
        <begin position="522"/>
        <end position="686"/>
    </location>
</feature>
<keyword evidence="8" id="KW-1185">Reference proteome</keyword>
<feature type="coiled-coil region" evidence="4">
    <location>
        <begin position="23"/>
        <end position="61"/>
    </location>
</feature>
<evidence type="ECO:0000256" key="1">
    <source>
        <dbReference type="ARBA" id="ARBA00004123"/>
    </source>
</evidence>
<organism evidence="7 8">
    <name type="scientific">Glonium stellatum</name>
    <dbReference type="NCBI Taxonomy" id="574774"/>
    <lineage>
        <taxon>Eukaryota</taxon>
        <taxon>Fungi</taxon>
        <taxon>Dikarya</taxon>
        <taxon>Ascomycota</taxon>
        <taxon>Pezizomycotina</taxon>
        <taxon>Dothideomycetes</taxon>
        <taxon>Pleosporomycetidae</taxon>
        <taxon>Gloniales</taxon>
        <taxon>Gloniaceae</taxon>
        <taxon>Glonium</taxon>
    </lineage>
</organism>
<feature type="region of interest" description="Disordered" evidence="5">
    <location>
        <begin position="811"/>
        <end position="860"/>
    </location>
</feature>
<proteinExistence type="predicted"/>
<keyword evidence="4" id="KW-0175">Coiled coil</keyword>
<name>A0A8E2ER28_9PEZI</name>
<keyword evidence="2" id="KW-0227">DNA damage</keyword>
<evidence type="ECO:0000256" key="3">
    <source>
        <dbReference type="ARBA" id="ARBA00023242"/>
    </source>
</evidence>
<feature type="compositionally biased region" description="Low complexity" evidence="5">
    <location>
        <begin position="654"/>
        <end position="683"/>
    </location>
</feature>
<feature type="compositionally biased region" description="Polar residues" evidence="5">
    <location>
        <begin position="605"/>
        <end position="614"/>
    </location>
</feature>
<dbReference type="Proteomes" id="UP000250140">
    <property type="component" value="Unassembled WGS sequence"/>
</dbReference>
<evidence type="ECO:0000313" key="7">
    <source>
        <dbReference type="EMBL" id="OCL03294.1"/>
    </source>
</evidence>
<dbReference type="EMBL" id="KV750771">
    <property type="protein sequence ID" value="OCL03294.1"/>
    <property type="molecule type" value="Genomic_DNA"/>
</dbReference>
<protein>
    <submittedName>
        <fullName evidence="7">SAE2-domain-containing protein</fullName>
    </submittedName>
</protein>
<feature type="domain" description="DNA endonuclease activator Ctp1 C-terminal" evidence="6">
    <location>
        <begin position="715"/>
        <end position="825"/>
    </location>
</feature>
<dbReference type="AlphaFoldDB" id="A0A8E2ER28"/>
<feature type="compositionally biased region" description="Basic and acidic residues" evidence="5">
    <location>
        <begin position="825"/>
        <end position="860"/>
    </location>
</feature>
<dbReference type="InterPro" id="IPR013882">
    <property type="entry name" value="Ctp1_C"/>
</dbReference>
<sequence>MGDSAEWLRKQRDALTSGISRVVDEFNGDLEKELNRRDQEKRDLQEHISALVTKNNQLTTENNLLRGQSTAVVQPHGLPSNCLSSTTKIYDARNEVLTKPRNEANGEEDRTISYRDFTNLIEKYNALRSQNYETEKALREMQRRYEVIKEKCQATKERVKEWQRYTERQLAKKVALNSKTTTTLNLSPAIKATEDEISSTSASTTPRASSNDGLLFRSVSPLLPILGNLPSPRIPLNAEERLQPLSDVPTDFILANPPHNLRASALQEMEDAASRYGGLDRPDLPNLQNHKCRKLHSDLQANNDYSDIGQGTSGAFGGPSASEMLRSSQTTEDETALAQEVVKASRTVLTDKDDEDEPEFVSARSLKRKRQHPSKIEIYDESRVSDATSTGPIRIKEEFPSSPPQPVYAPQKLVRKETIDLDELGSKIATPRKRRLRLEDYLSLHSTVLDGSRREPSTNIPIAKGEALAENDLHIGADEYPPLLVFSDRDPDIKMEVRANSEPASSQRVLPQTSPVDALHTLDPNVRALPRISGPDPRNLRRQKNEMQSGQRIHVLGEDGEDRPPAEKSNTPNFRTKRSTPIAKAESTRRLRSLLEAPTPEKHTLSTTRTPITSKTRRQQHNGPDTPLASAQPNQIQAQPEPDSKQSLKHRRQGSSSRTGSRPGSRPGSNPGSNFGSRPGSRSSHLRLRARPLDQLTIADFKPNPAFNQGLNYVFSETVRGRDARRCLPGCTDPSCCGSAFRALAAAAPALPDESDESEQLLKNYLGDAYDVQRIRCMETEEREELVLQAKTRLMADKHGRHRHAYERRATPPGFWRTDMPTTQEIERDREVAKELEKKNVEERWRESTREGGRWLFRDE</sequence>
<reference evidence="7 8" key="1">
    <citation type="journal article" date="2016" name="Nat. Commun.">
        <title>Ectomycorrhizal ecology is imprinted in the genome of the dominant symbiotic fungus Cenococcum geophilum.</title>
        <authorList>
            <consortium name="DOE Joint Genome Institute"/>
            <person name="Peter M."/>
            <person name="Kohler A."/>
            <person name="Ohm R.A."/>
            <person name="Kuo A."/>
            <person name="Krutzmann J."/>
            <person name="Morin E."/>
            <person name="Arend M."/>
            <person name="Barry K.W."/>
            <person name="Binder M."/>
            <person name="Choi C."/>
            <person name="Clum A."/>
            <person name="Copeland A."/>
            <person name="Grisel N."/>
            <person name="Haridas S."/>
            <person name="Kipfer T."/>
            <person name="LaButti K."/>
            <person name="Lindquist E."/>
            <person name="Lipzen A."/>
            <person name="Maire R."/>
            <person name="Meier B."/>
            <person name="Mihaltcheva S."/>
            <person name="Molinier V."/>
            <person name="Murat C."/>
            <person name="Poggeler S."/>
            <person name="Quandt C.A."/>
            <person name="Sperisen C."/>
            <person name="Tritt A."/>
            <person name="Tisserant E."/>
            <person name="Crous P.W."/>
            <person name="Henrissat B."/>
            <person name="Nehls U."/>
            <person name="Egli S."/>
            <person name="Spatafora J.W."/>
            <person name="Grigoriev I.V."/>
            <person name="Martin F.M."/>
        </authorList>
    </citation>
    <scope>NUCLEOTIDE SEQUENCE [LARGE SCALE GENOMIC DNA]</scope>
    <source>
        <strain evidence="7 8">CBS 207.34</strain>
    </source>
</reference>